<feature type="transmembrane region" description="Helical" evidence="5">
    <location>
        <begin position="32"/>
        <end position="52"/>
    </location>
</feature>
<protein>
    <submittedName>
        <fullName evidence="6">DoxX</fullName>
    </submittedName>
</protein>
<dbReference type="GO" id="GO:0016020">
    <property type="term" value="C:membrane"/>
    <property type="evidence" value="ECO:0007669"/>
    <property type="project" value="UniProtKB-SubCell"/>
</dbReference>
<dbReference type="STRING" id="311410.LA5095_01786"/>
<feature type="transmembrane region" description="Helical" evidence="5">
    <location>
        <begin position="109"/>
        <end position="138"/>
    </location>
</feature>
<evidence type="ECO:0000256" key="1">
    <source>
        <dbReference type="ARBA" id="ARBA00004141"/>
    </source>
</evidence>
<dbReference type="AlphaFoldDB" id="A0A0M7A4G1"/>
<gene>
    <name evidence="6" type="ORF">LA5096_03040</name>
</gene>
<keyword evidence="4 5" id="KW-0472">Membrane</keyword>
<proteinExistence type="predicted"/>
<keyword evidence="3 5" id="KW-1133">Transmembrane helix</keyword>
<accession>A0A0M7A4G1</accession>
<keyword evidence="7" id="KW-1185">Reference proteome</keyword>
<dbReference type="Pfam" id="PF07681">
    <property type="entry name" value="DoxX"/>
    <property type="match status" value="1"/>
</dbReference>
<dbReference type="InterPro" id="IPR032808">
    <property type="entry name" value="DoxX"/>
</dbReference>
<comment type="subcellular location">
    <subcellularLocation>
        <location evidence="1">Membrane</location>
        <topology evidence="1">Multi-pass membrane protein</topology>
    </subcellularLocation>
</comment>
<dbReference type="EMBL" id="CXWC01000010">
    <property type="protein sequence ID" value="CTQ71752.1"/>
    <property type="molecule type" value="Genomic_DNA"/>
</dbReference>
<evidence type="ECO:0000256" key="2">
    <source>
        <dbReference type="ARBA" id="ARBA00022692"/>
    </source>
</evidence>
<evidence type="ECO:0000256" key="4">
    <source>
        <dbReference type="ARBA" id="ARBA00023136"/>
    </source>
</evidence>
<sequence length="201" mass="22354">MKGKGEFMGALIGFFVRLYTAVFGTLERITNGWLLGLASRFIFAAVLLQFFLNSAMTKIGGSITNIFTPTAGAYAQMLPQMMEQVSYDTSQIAFFPYGLMVLAGTWGEFILPVLVVVGLFTRFASLGMIVFIIVMSYVDITGHGADAKTIGALFDGEPYAIISDDRLLWIFLLLVPTLKGPGVISLDWLFGRMYRKREMYY</sequence>
<evidence type="ECO:0000256" key="5">
    <source>
        <dbReference type="SAM" id="Phobius"/>
    </source>
</evidence>
<dbReference type="Proteomes" id="UP000049983">
    <property type="component" value="Unassembled WGS sequence"/>
</dbReference>
<feature type="transmembrane region" description="Helical" evidence="5">
    <location>
        <begin position="167"/>
        <end position="190"/>
    </location>
</feature>
<evidence type="ECO:0000256" key="3">
    <source>
        <dbReference type="ARBA" id="ARBA00022989"/>
    </source>
</evidence>
<name>A0A0M7A4G1_9HYPH</name>
<feature type="transmembrane region" description="Helical" evidence="5">
    <location>
        <begin position="7"/>
        <end position="26"/>
    </location>
</feature>
<evidence type="ECO:0000313" key="7">
    <source>
        <dbReference type="Proteomes" id="UP000049983"/>
    </source>
</evidence>
<evidence type="ECO:0000313" key="6">
    <source>
        <dbReference type="EMBL" id="CTQ71752.1"/>
    </source>
</evidence>
<organism evidence="6 7">
    <name type="scientific">Roseibium album</name>
    <dbReference type="NCBI Taxonomy" id="311410"/>
    <lineage>
        <taxon>Bacteria</taxon>
        <taxon>Pseudomonadati</taxon>
        <taxon>Pseudomonadota</taxon>
        <taxon>Alphaproteobacteria</taxon>
        <taxon>Hyphomicrobiales</taxon>
        <taxon>Stappiaceae</taxon>
        <taxon>Roseibium</taxon>
    </lineage>
</organism>
<keyword evidence="2 5" id="KW-0812">Transmembrane</keyword>
<reference evidence="7" key="1">
    <citation type="submission" date="2015-07" db="EMBL/GenBank/DDBJ databases">
        <authorList>
            <person name="Rodrigo-Torres Lidia"/>
            <person name="Arahal R.David."/>
        </authorList>
    </citation>
    <scope>NUCLEOTIDE SEQUENCE [LARGE SCALE GENOMIC DNA]</scope>
    <source>
        <strain evidence="7">CECT 5096</strain>
    </source>
</reference>